<proteinExistence type="predicted"/>
<protein>
    <recommendedName>
        <fullName evidence="3">Natural product</fullName>
    </recommendedName>
</protein>
<sequence>MKKLLKIEINSGLKRLNDSQMFKISGGLVEAAASGKTRTASGSTCDNTAVCNCICPKKPKELSFE</sequence>
<reference evidence="1 2" key="1">
    <citation type="submission" date="2024-09" db="EMBL/GenBank/DDBJ databases">
        <authorList>
            <person name="Sun Q."/>
            <person name="Mori K."/>
        </authorList>
    </citation>
    <scope>NUCLEOTIDE SEQUENCE [LARGE SCALE GENOMIC DNA]</scope>
    <source>
        <strain evidence="1 2">CECT 7955</strain>
    </source>
</reference>
<keyword evidence="2" id="KW-1185">Reference proteome</keyword>
<gene>
    <name evidence="1" type="ORF">ACFFVF_07985</name>
</gene>
<name>A0ABV5GM44_9FLAO</name>
<organism evidence="1 2">
    <name type="scientific">Flavobacterium jumunjinense</name>
    <dbReference type="NCBI Taxonomy" id="998845"/>
    <lineage>
        <taxon>Bacteria</taxon>
        <taxon>Pseudomonadati</taxon>
        <taxon>Bacteroidota</taxon>
        <taxon>Flavobacteriia</taxon>
        <taxon>Flavobacteriales</taxon>
        <taxon>Flavobacteriaceae</taxon>
        <taxon>Flavobacterium</taxon>
    </lineage>
</organism>
<accession>A0ABV5GM44</accession>
<dbReference type="Proteomes" id="UP001589607">
    <property type="component" value="Unassembled WGS sequence"/>
</dbReference>
<evidence type="ECO:0000313" key="2">
    <source>
        <dbReference type="Proteomes" id="UP001589607"/>
    </source>
</evidence>
<dbReference type="EMBL" id="JBHMEY010000018">
    <property type="protein sequence ID" value="MFB9096448.1"/>
    <property type="molecule type" value="Genomic_DNA"/>
</dbReference>
<evidence type="ECO:0000313" key="1">
    <source>
        <dbReference type="EMBL" id="MFB9096448.1"/>
    </source>
</evidence>
<evidence type="ECO:0008006" key="3">
    <source>
        <dbReference type="Google" id="ProtNLM"/>
    </source>
</evidence>
<dbReference type="RefSeq" id="WP_236455579.1">
    <property type="nucleotide sequence ID" value="NZ_CBCSGE010000002.1"/>
</dbReference>
<comment type="caution">
    <text evidence="1">The sequence shown here is derived from an EMBL/GenBank/DDBJ whole genome shotgun (WGS) entry which is preliminary data.</text>
</comment>